<reference evidence="5" key="1">
    <citation type="submission" date="2022-01" db="EMBL/GenBank/DDBJ databases">
        <title>Genome Sequence Resource for Two Populations of Ditylenchus destructor, the Migratory Endoparasitic Phytonematode.</title>
        <authorList>
            <person name="Zhang H."/>
            <person name="Lin R."/>
            <person name="Xie B."/>
        </authorList>
    </citation>
    <scope>NUCLEOTIDE SEQUENCE</scope>
    <source>
        <strain evidence="5">BazhouSP</strain>
    </source>
</reference>
<dbReference type="SMART" id="SM00184">
    <property type="entry name" value="RING"/>
    <property type="match status" value="1"/>
</dbReference>
<dbReference type="SUPFAM" id="SSF55418">
    <property type="entry name" value="eIF4e-like"/>
    <property type="match status" value="1"/>
</dbReference>
<dbReference type="Proteomes" id="UP001201812">
    <property type="component" value="Unassembled WGS sequence"/>
</dbReference>
<evidence type="ECO:0000313" key="5">
    <source>
        <dbReference type="EMBL" id="KAI1693695.1"/>
    </source>
</evidence>
<dbReference type="AlphaFoldDB" id="A0AAD4MH10"/>
<dbReference type="InterPro" id="IPR023398">
    <property type="entry name" value="TIF_eIF4e-like"/>
</dbReference>
<keyword evidence="2" id="KW-0862">Zinc</keyword>
<sequence>MCAAGKEQEIVAGDSRLLENFDKASMKPSFAFIEFPHHDGIAHNQPSVGKDSSLKSIEQKSMFENRDLIKLSSSFGGIKLDSDSVLSRFKRRWIVWGLNQDKNKQCDDRLQPIICVDDADSFQSLNNCIICDDLLLDDACCLSCGHVFHSACIRDWYKIKQHCPICEKRVSVHGIKKLYFTREEGEVSNYQILKL</sequence>
<name>A0AAD4MH10_9BILA</name>
<keyword evidence="6" id="KW-1185">Reference proteome</keyword>
<evidence type="ECO:0000256" key="3">
    <source>
        <dbReference type="PROSITE-ProRule" id="PRU00175"/>
    </source>
</evidence>
<dbReference type="PROSITE" id="PS50089">
    <property type="entry name" value="ZF_RING_2"/>
    <property type="match status" value="1"/>
</dbReference>
<evidence type="ECO:0000313" key="6">
    <source>
        <dbReference type="Proteomes" id="UP001201812"/>
    </source>
</evidence>
<comment type="caution">
    <text evidence="5">The sequence shown here is derived from an EMBL/GenBank/DDBJ whole genome shotgun (WGS) entry which is preliminary data.</text>
</comment>
<evidence type="ECO:0000259" key="4">
    <source>
        <dbReference type="PROSITE" id="PS50089"/>
    </source>
</evidence>
<keyword evidence="1 3" id="KW-0479">Metal-binding</keyword>
<feature type="domain" description="RING-type" evidence="4">
    <location>
        <begin position="128"/>
        <end position="167"/>
    </location>
</feature>
<evidence type="ECO:0000256" key="2">
    <source>
        <dbReference type="ARBA" id="ARBA00022833"/>
    </source>
</evidence>
<dbReference type="Gene3D" id="3.30.40.10">
    <property type="entry name" value="Zinc/RING finger domain, C3HC4 (zinc finger)"/>
    <property type="match status" value="1"/>
</dbReference>
<protein>
    <submittedName>
        <fullName evidence="5">Ring finger domain-containing protein</fullName>
    </submittedName>
</protein>
<dbReference type="EMBL" id="JAKKPZ010000598">
    <property type="protein sequence ID" value="KAI1693695.1"/>
    <property type="molecule type" value="Genomic_DNA"/>
</dbReference>
<dbReference type="InterPro" id="IPR013083">
    <property type="entry name" value="Znf_RING/FYVE/PHD"/>
</dbReference>
<accession>A0AAD4MH10</accession>
<dbReference type="GO" id="GO:0008270">
    <property type="term" value="F:zinc ion binding"/>
    <property type="evidence" value="ECO:0007669"/>
    <property type="project" value="UniProtKB-KW"/>
</dbReference>
<proteinExistence type="predicted"/>
<dbReference type="InterPro" id="IPR001841">
    <property type="entry name" value="Znf_RING"/>
</dbReference>
<organism evidence="5 6">
    <name type="scientific">Ditylenchus destructor</name>
    <dbReference type="NCBI Taxonomy" id="166010"/>
    <lineage>
        <taxon>Eukaryota</taxon>
        <taxon>Metazoa</taxon>
        <taxon>Ecdysozoa</taxon>
        <taxon>Nematoda</taxon>
        <taxon>Chromadorea</taxon>
        <taxon>Rhabditida</taxon>
        <taxon>Tylenchina</taxon>
        <taxon>Tylenchomorpha</taxon>
        <taxon>Sphaerularioidea</taxon>
        <taxon>Anguinidae</taxon>
        <taxon>Anguininae</taxon>
        <taxon>Ditylenchus</taxon>
    </lineage>
</organism>
<keyword evidence="1 3" id="KW-0863">Zinc-finger</keyword>
<dbReference type="Pfam" id="PF13639">
    <property type="entry name" value="zf-RING_2"/>
    <property type="match status" value="1"/>
</dbReference>
<dbReference type="SUPFAM" id="SSF57850">
    <property type="entry name" value="RING/U-box"/>
    <property type="match status" value="1"/>
</dbReference>
<gene>
    <name evidence="5" type="ORF">DdX_20520</name>
</gene>
<evidence type="ECO:0000256" key="1">
    <source>
        <dbReference type="ARBA" id="ARBA00022771"/>
    </source>
</evidence>